<dbReference type="GO" id="GO:0006355">
    <property type="term" value="P:regulation of DNA-templated transcription"/>
    <property type="evidence" value="ECO:0007669"/>
    <property type="project" value="InterPro"/>
</dbReference>
<keyword evidence="2" id="KW-1185">Reference proteome</keyword>
<comment type="caution">
    <text evidence="1">The sequence shown here is derived from an EMBL/GenBank/DDBJ whole genome shotgun (WGS) entry which is preliminary data.</text>
</comment>
<dbReference type="Proteomes" id="UP000238007">
    <property type="component" value="Unassembled WGS sequence"/>
</dbReference>
<dbReference type="RefSeq" id="WP_106357946.1">
    <property type="nucleotide sequence ID" value="NZ_PVTP01000006.1"/>
</dbReference>
<dbReference type="AlphaFoldDB" id="A0A2T0VYM6"/>
<reference evidence="1 2" key="1">
    <citation type="submission" date="2018-03" db="EMBL/GenBank/DDBJ databases">
        <title>Genomic Encyclopedia of Archaeal and Bacterial Type Strains, Phase II (KMG-II): from individual species to whole genera.</title>
        <authorList>
            <person name="Goeker M."/>
        </authorList>
    </citation>
    <scope>NUCLEOTIDE SEQUENCE [LARGE SCALE GENOMIC DNA]</scope>
    <source>
        <strain evidence="1 2">DSM 101533</strain>
    </source>
</reference>
<proteinExistence type="predicted"/>
<name>A0A2T0VYM6_9RHOB</name>
<dbReference type="Gene3D" id="1.10.1220.10">
    <property type="entry name" value="Met repressor-like"/>
    <property type="match status" value="1"/>
</dbReference>
<organism evidence="1 2">
    <name type="scientific">Yoonia maritima</name>
    <dbReference type="NCBI Taxonomy" id="1435347"/>
    <lineage>
        <taxon>Bacteria</taxon>
        <taxon>Pseudomonadati</taxon>
        <taxon>Pseudomonadota</taxon>
        <taxon>Alphaproteobacteria</taxon>
        <taxon>Rhodobacterales</taxon>
        <taxon>Paracoccaceae</taxon>
        <taxon>Yoonia</taxon>
    </lineage>
</organism>
<dbReference type="InterPro" id="IPR013321">
    <property type="entry name" value="Arc_rbn_hlx_hlx"/>
</dbReference>
<dbReference type="EMBL" id="PVTP01000006">
    <property type="protein sequence ID" value="PRY77335.1"/>
    <property type="molecule type" value="Genomic_DNA"/>
</dbReference>
<sequence length="68" mass="7575">MKHIMLDLPPELLDALEHVAGRDEVAIASLVRDAVRNDLKQRASALTNRSLRMPIRAQPAHQAMTHAI</sequence>
<accession>A0A2T0VYM6</accession>
<evidence type="ECO:0000313" key="1">
    <source>
        <dbReference type="EMBL" id="PRY77335.1"/>
    </source>
</evidence>
<gene>
    <name evidence="1" type="ORF">CLV80_106180</name>
</gene>
<protein>
    <submittedName>
        <fullName evidence="1">Uncharacterized protein</fullName>
    </submittedName>
</protein>
<dbReference type="OrthoDB" id="7875415at2"/>
<evidence type="ECO:0000313" key="2">
    <source>
        <dbReference type="Proteomes" id="UP000238007"/>
    </source>
</evidence>